<protein>
    <submittedName>
        <fullName evidence="2">VOC family protein</fullName>
    </submittedName>
</protein>
<dbReference type="InterPro" id="IPR004360">
    <property type="entry name" value="Glyas_Fos-R_dOase_dom"/>
</dbReference>
<dbReference type="PROSITE" id="PS51819">
    <property type="entry name" value="VOC"/>
    <property type="match status" value="1"/>
</dbReference>
<dbReference type="PANTHER" id="PTHR36113">
    <property type="entry name" value="LYASE, PUTATIVE-RELATED-RELATED"/>
    <property type="match status" value="1"/>
</dbReference>
<feature type="domain" description="VOC" evidence="1">
    <location>
        <begin position="2"/>
        <end position="124"/>
    </location>
</feature>
<keyword evidence="3" id="KW-1185">Reference proteome</keyword>
<dbReference type="EMBL" id="JBBMFF010000217">
    <property type="protein sequence ID" value="MEQ2511146.1"/>
    <property type="molecule type" value="Genomic_DNA"/>
</dbReference>
<organism evidence="2 3">
    <name type="scientific">Faecousia intestinalis</name>
    <dbReference type="NCBI Taxonomy" id="3133167"/>
    <lineage>
        <taxon>Bacteria</taxon>
        <taxon>Bacillati</taxon>
        <taxon>Bacillota</taxon>
        <taxon>Clostridia</taxon>
        <taxon>Eubacteriales</taxon>
        <taxon>Oscillospiraceae</taxon>
        <taxon>Faecousia</taxon>
    </lineage>
</organism>
<name>A0ABV1G6V5_9FIRM</name>
<dbReference type="InterPro" id="IPR037523">
    <property type="entry name" value="VOC_core"/>
</dbReference>
<dbReference type="PANTHER" id="PTHR36113:SF1">
    <property type="entry name" value="GLYOXALASE_BLEOMYCIN RESISTANCE PROTEIN_DIOXYGENASE"/>
    <property type="match status" value="1"/>
</dbReference>
<accession>A0ABV1G6V5</accession>
<dbReference type="Gene3D" id="3.10.180.10">
    <property type="entry name" value="2,3-Dihydroxybiphenyl 1,2-Dioxygenase, domain 1"/>
    <property type="match status" value="1"/>
</dbReference>
<dbReference type="Pfam" id="PF00903">
    <property type="entry name" value="Glyoxalase"/>
    <property type="match status" value="1"/>
</dbReference>
<evidence type="ECO:0000313" key="2">
    <source>
        <dbReference type="EMBL" id="MEQ2511146.1"/>
    </source>
</evidence>
<evidence type="ECO:0000313" key="3">
    <source>
        <dbReference type="Proteomes" id="UP001491552"/>
    </source>
</evidence>
<gene>
    <name evidence="2" type="ORF">WMO66_07795</name>
</gene>
<dbReference type="RefSeq" id="WP_349135858.1">
    <property type="nucleotide sequence ID" value="NZ_JBBMFF010000217.1"/>
</dbReference>
<dbReference type="InterPro" id="IPR029068">
    <property type="entry name" value="Glyas_Bleomycin-R_OHBP_Dase"/>
</dbReference>
<reference evidence="2 3" key="1">
    <citation type="submission" date="2024-03" db="EMBL/GenBank/DDBJ databases">
        <title>Human intestinal bacterial collection.</title>
        <authorList>
            <person name="Pauvert C."/>
            <person name="Hitch T.C.A."/>
            <person name="Clavel T."/>
        </authorList>
    </citation>
    <scope>NUCLEOTIDE SEQUENCE [LARGE SCALE GENOMIC DNA]</scope>
    <source>
        <strain evidence="2 3">CLA-AA-H192</strain>
    </source>
</reference>
<dbReference type="InterPro" id="IPR051332">
    <property type="entry name" value="Fosfomycin_Res_Enzymes"/>
</dbReference>
<proteinExistence type="predicted"/>
<sequence length="124" mass="14225">MRISNVGLFVKDLEGARKFFEDFFGAQVHATYEEDDGYKSYIMKFDENPKLELMSKPTVVDEKKDPNRTGFVHICIKVDSREKLDEIIAKFKAANYTILYEPATNGGNEVRAITFEDNILEVCC</sequence>
<dbReference type="Proteomes" id="UP001491552">
    <property type="component" value="Unassembled WGS sequence"/>
</dbReference>
<evidence type="ECO:0000259" key="1">
    <source>
        <dbReference type="PROSITE" id="PS51819"/>
    </source>
</evidence>
<comment type="caution">
    <text evidence="2">The sequence shown here is derived from an EMBL/GenBank/DDBJ whole genome shotgun (WGS) entry which is preliminary data.</text>
</comment>
<dbReference type="SUPFAM" id="SSF54593">
    <property type="entry name" value="Glyoxalase/Bleomycin resistance protein/Dihydroxybiphenyl dioxygenase"/>
    <property type="match status" value="1"/>
</dbReference>